<evidence type="ECO:0000256" key="1">
    <source>
        <dbReference type="SAM" id="SignalP"/>
    </source>
</evidence>
<dbReference type="AlphaFoldDB" id="A0A9C7G9K0"/>
<dbReference type="InterPro" id="IPR051922">
    <property type="entry name" value="Bact_Sporulation_Assoc"/>
</dbReference>
<comment type="caution">
    <text evidence="3">The sequence shown here is derived from an EMBL/GenBank/DDBJ whole genome shotgun (WGS) entry which is preliminary data.</text>
</comment>
<keyword evidence="1" id="KW-0732">Signal</keyword>
<dbReference type="RefSeq" id="WP_230496714.1">
    <property type="nucleotide sequence ID" value="NZ_CAKJTG010000010.1"/>
</dbReference>
<dbReference type="PANTHER" id="PTHR30032:SF4">
    <property type="entry name" value="AMIDASE ENHANCER"/>
    <property type="match status" value="1"/>
</dbReference>
<dbReference type="Proteomes" id="UP000789845">
    <property type="component" value="Unassembled WGS sequence"/>
</dbReference>
<evidence type="ECO:0000259" key="2">
    <source>
        <dbReference type="Pfam" id="PF08486"/>
    </source>
</evidence>
<dbReference type="InterPro" id="IPR013693">
    <property type="entry name" value="SpoIID/LytB_N"/>
</dbReference>
<keyword evidence="4" id="KW-1185">Reference proteome</keyword>
<feature type="signal peptide" evidence="1">
    <location>
        <begin position="1"/>
        <end position="27"/>
    </location>
</feature>
<gene>
    <name evidence="3" type="ORF">NEOCIP111885_02173</name>
</gene>
<sequence>MFKIKKQIILSILLIFSLLLSTTNGLASGGDIPSEPIKYKTEVKVKLLPSGTSFMATLKGSYEIINLDDFSLVPYMTSVKFSIVSGKVSIAVVDGETVTSTKGFSINEFSENETNEVEISKILTANGVANARYRGSFEILPAQTVPLLINRLGMENYLRGVVPSEMPASWPMEALKAQAIAARSYAYTQTQNAKPGSYLEMTVTSQVYGGISKETARSNLAVKDTADMYATHNNISIQAYFHSSSGGHTENSENVWTSKVPYIRAVIDPYDKHPKNSHYGWETTGQATTISQKLKLTSNQILTGIKIIERGPSNSAKQVSASVYDKTTKTSSNINVVANLISSPDSLRSFFGTSLKSIKFNIYSDSEVKIKMADGSEKKSTTLMGYKLQEANGSTSYIEDLNLPVKTISESVTVKTRPDTYRFKGDGWGHMLGMSQWGAYGMAEAGFTYDQIIKHYYTGVEIKKLQN</sequence>
<evidence type="ECO:0000313" key="3">
    <source>
        <dbReference type="EMBL" id="CAG9608479.1"/>
    </source>
</evidence>
<feature type="chain" id="PRO_5039730001" description="Sporulation stage II protein D amidase enhancer LytB N-terminal domain-containing protein" evidence="1">
    <location>
        <begin position="28"/>
        <end position="467"/>
    </location>
</feature>
<protein>
    <recommendedName>
        <fullName evidence="2">Sporulation stage II protein D amidase enhancer LytB N-terminal domain-containing protein</fullName>
    </recommendedName>
</protein>
<dbReference type="NCBIfam" id="TIGR02669">
    <property type="entry name" value="SpoIID_LytB"/>
    <property type="match status" value="1"/>
</dbReference>
<dbReference type="PANTHER" id="PTHR30032">
    <property type="entry name" value="N-ACETYLMURAMOYL-L-ALANINE AMIDASE-RELATED"/>
    <property type="match status" value="1"/>
</dbReference>
<dbReference type="EMBL" id="CAKJTG010000010">
    <property type="protein sequence ID" value="CAG9608479.1"/>
    <property type="molecule type" value="Genomic_DNA"/>
</dbReference>
<feature type="domain" description="Sporulation stage II protein D amidase enhancer LytB N-terminal" evidence="2">
    <location>
        <begin position="148"/>
        <end position="231"/>
    </location>
</feature>
<evidence type="ECO:0000313" key="4">
    <source>
        <dbReference type="Proteomes" id="UP000789845"/>
    </source>
</evidence>
<proteinExistence type="predicted"/>
<dbReference type="GO" id="GO:0030435">
    <property type="term" value="P:sporulation resulting in formation of a cellular spore"/>
    <property type="evidence" value="ECO:0007669"/>
    <property type="project" value="InterPro"/>
</dbReference>
<organism evidence="3 4">
    <name type="scientific">Pseudoneobacillus rhizosphaerae</name>
    <dbReference type="NCBI Taxonomy" id="2880968"/>
    <lineage>
        <taxon>Bacteria</taxon>
        <taxon>Bacillati</taxon>
        <taxon>Bacillota</taxon>
        <taxon>Bacilli</taxon>
        <taxon>Bacillales</taxon>
        <taxon>Bacillaceae</taxon>
        <taxon>Pseudoneobacillus</taxon>
    </lineage>
</organism>
<reference evidence="3" key="1">
    <citation type="submission" date="2021-10" db="EMBL/GenBank/DDBJ databases">
        <authorList>
            <person name="Criscuolo A."/>
        </authorList>
    </citation>
    <scope>NUCLEOTIDE SEQUENCE</scope>
    <source>
        <strain evidence="3">CIP111885</strain>
    </source>
</reference>
<dbReference type="Pfam" id="PF08486">
    <property type="entry name" value="SpoIID"/>
    <property type="match status" value="1"/>
</dbReference>
<name>A0A9C7G9K0_9BACI</name>
<dbReference type="GO" id="GO:0030288">
    <property type="term" value="C:outer membrane-bounded periplasmic space"/>
    <property type="evidence" value="ECO:0007669"/>
    <property type="project" value="TreeGrafter"/>
</dbReference>
<accession>A0A9C7G9K0</accession>
<dbReference type="InterPro" id="IPR013486">
    <property type="entry name" value="SpoIID/LytB"/>
</dbReference>